<dbReference type="GO" id="GO:0042597">
    <property type="term" value="C:periplasmic space"/>
    <property type="evidence" value="ECO:0007669"/>
    <property type="project" value="UniProtKB-SubCell"/>
</dbReference>
<dbReference type="InterPro" id="IPR032694">
    <property type="entry name" value="CopC/D"/>
</dbReference>
<dbReference type="InterPro" id="IPR014756">
    <property type="entry name" value="Ig_E-set"/>
</dbReference>
<dbReference type="InterPro" id="IPR007348">
    <property type="entry name" value="CopC_dom"/>
</dbReference>
<evidence type="ECO:0000256" key="7">
    <source>
        <dbReference type="SAM" id="SignalP"/>
    </source>
</evidence>
<gene>
    <name evidence="9" type="ORF">A4A58_15600</name>
</gene>
<dbReference type="GO" id="GO:0046688">
    <property type="term" value="P:response to copper ion"/>
    <property type="evidence" value="ECO:0007669"/>
    <property type="project" value="InterPro"/>
</dbReference>
<feature type="domain" description="CopC" evidence="8">
    <location>
        <begin position="25"/>
        <end position="120"/>
    </location>
</feature>
<dbReference type="GO" id="GO:0005886">
    <property type="term" value="C:plasma membrane"/>
    <property type="evidence" value="ECO:0007669"/>
    <property type="project" value="TreeGrafter"/>
</dbReference>
<comment type="similarity">
    <text evidence="2">Belongs to the CopC family.</text>
</comment>
<reference evidence="9 10" key="1">
    <citation type="submission" date="2016-03" db="EMBL/GenBank/DDBJ databases">
        <title>Microsymbionts genomes from the relict species Vavilovia formosa (Stev.) Fed.</title>
        <authorList>
            <person name="Kopat V."/>
            <person name="Chirak E."/>
            <person name="Kimeklis A."/>
            <person name="Andronov E."/>
        </authorList>
    </citation>
    <scope>NUCLEOTIDE SEQUENCE [LARGE SCALE GENOMIC DNA]</scope>
    <source>
        <strain evidence="9 10">Vaf07</strain>
    </source>
</reference>
<dbReference type="RefSeq" id="WP_068737260.1">
    <property type="nucleotide sequence ID" value="NZ_LVYV01000053.1"/>
</dbReference>
<evidence type="ECO:0000256" key="6">
    <source>
        <dbReference type="ARBA" id="ARBA00023008"/>
    </source>
</evidence>
<comment type="subcellular location">
    <subcellularLocation>
        <location evidence="1">Periplasm</location>
    </subcellularLocation>
</comment>
<dbReference type="PANTHER" id="PTHR34820:SF4">
    <property type="entry name" value="INNER MEMBRANE PROTEIN YEBZ"/>
    <property type="match status" value="1"/>
</dbReference>
<dbReference type="Pfam" id="PF04234">
    <property type="entry name" value="CopC"/>
    <property type="match status" value="1"/>
</dbReference>
<keyword evidence="3" id="KW-0479">Metal-binding</keyword>
<sequence length="122" mass="13042">MFNKTSIAAVTLIAATLGAGVAYAHPEFQSAEPAAGKSSAPPKQIRILFNESVIPQFSGIELKDQDGKAIATGKATTDPTNKKLMIVPLKDQLTPGDYRVEWHAVSDDTHKVKGSYTFGVAR</sequence>
<evidence type="ECO:0000256" key="5">
    <source>
        <dbReference type="ARBA" id="ARBA00022764"/>
    </source>
</evidence>
<dbReference type="PANTHER" id="PTHR34820">
    <property type="entry name" value="INNER MEMBRANE PROTEIN YEBZ"/>
    <property type="match status" value="1"/>
</dbReference>
<dbReference type="InterPro" id="IPR047685">
    <property type="entry name" value="CopC-like"/>
</dbReference>
<organism evidence="9 10">
    <name type="scientific">Tardiphaga robiniae</name>
    <dbReference type="NCBI Taxonomy" id="943830"/>
    <lineage>
        <taxon>Bacteria</taxon>
        <taxon>Pseudomonadati</taxon>
        <taxon>Pseudomonadota</taxon>
        <taxon>Alphaproteobacteria</taxon>
        <taxon>Hyphomicrobiales</taxon>
        <taxon>Nitrobacteraceae</taxon>
        <taxon>Tardiphaga</taxon>
    </lineage>
</organism>
<accession>A0A163XQ75</accession>
<keyword evidence="5" id="KW-0574">Periplasm</keyword>
<dbReference type="GO" id="GO:0005507">
    <property type="term" value="F:copper ion binding"/>
    <property type="evidence" value="ECO:0007669"/>
    <property type="project" value="InterPro"/>
</dbReference>
<evidence type="ECO:0000256" key="3">
    <source>
        <dbReference type="ARBA" id="ARBA00022723"/>
    </source>
</evidence>
<proteinExistence type="inferred from homology"/>
<protein>
    <recommendedName>
        <fullName evidence="8">CopC domain-containing protein</fullName>
    </recommendedName>
</protein>
<keyword evidence="10" id="KW-1185">Reference proteome</keyword>
<feature type="signal peptide" evidence="7">
    <location>
        <begin position="1"/>
        <end position="24"/>
    </location>
</feature>
<feature type="chain" id="PRO_5007847621" description="CopC domain-containing protein" evidence="7">
    <location>
        <begin position="25"/>
        <end position="122"/>
    </location>
</feature>
<keyword evidence="6" id="KW-0186">Copper</keyword>
<dbReference type="Proteomes" id="UP000076574">
    <property type="component" value="Unassembled WGS sequence"/>
</dbReference>
<dbReference type="InterPro" id="IPR014755">
    <property type="entry name" value="Cu-Rt/internalin_Ig-like"/>
</dbReference>
<dbReference type="OrthoDB" id="9796814at2"/>
<dbReference type="STRING" id="943830.A4A58_15600"/>
<keyword evidence="4 7" id="KW-0732">Signal</keyword>
<comment type="caution">
    <text evidence="9">The sequence shown here is derived from an EMBL/GenBank/DDBJ whole genome shotgun (WGS) entry which is preliminary data.</text>
</comment>
<evidence type="ECO:0000313" key="10">
    <source>
        <dbReference type="Proteomes" id="UP000076574"/>
    </source>
</evidence>
<name>A0A163XQ75_9BRAD</name>
<evidence type="ECO:0000256" key="2">
    <source>
        <dbReference type="ARBA" id="ARBA00010509"/>
    </source>
</evidence>
<dbReference type="GO" id="GO:0006825">
    <property type="term" value="P:copper ion transport"/>
    <property type="evidence" value="ECO:0007669"/>
    <property type="project" value="InterPro"/>
</dbReference>
<dbReference type="EMBL" id="LVYV01000053">
    <property type="protein sequence ID" value="KZD21199.1"/>
    <property type="molecule type" value="Genomic_DNA"/>
</dbReference>
<evidence type="ECO:0000313" key="9">
    <source>
        <dbReference type="EMBL" id="KZD21199.1"/>
    </source>
</evidence>
<evidence type="ECO:0000259" key="8">
    <source>
        <dbReference type="Pfam" id="PF04234"/>
    </source>
</evidence>
<evidence type="ECO:0000256" key="1">
    <source>
        <dbReference type="ARBA" id="ARBA00004418"/>
    </source>
</evidence>
<dbReference type="NCBIfam" id="NF033814">
    <property type="entry name" value="copper_CopC"/>
    <property type="match status" value="1"/>
</dbReference>
<dbReference type="Gene3D" id="2.60.40.1220">
    <property type="match status" value="1"/>
</dbReference>
<dbReference type="SUPFAM" id="SSF81296">
    <property type="entry name" value="E set domains"/>
    <property type="match status" value="1"/>
</dbReference>
<evidence type="ECO:0000256" key="4">
    <source>
        <dbReference type="ARBA" id="ARBA00022729"/>
    </source>
</evidence>
<dbReference type="AlphaFoldDB" id="A0A163XQ75"/>